<evidence type="ECO:0000313" key="3">
    <source>
        <dbReference type="Proteomes" id="UP000664417"/>
    </source>
</evidence>
<dbReference type="Gene3D" id="2.130.10.10">
    <property type="entry name" value="YVTN repeat-like/Quinoprotein amine dehydrogenase"/>
    <property type="match status" value="5"/>
</dbReference>
<dbReference type="CDD" id="cd15482">
    <property type="entry name" value="Sialidase_non-viral"/>
    <property type="match status" value="1"/>
</dbReference>
<dbReference type="InterPro" id="IPR015943">
    <property type="entry name" value="WD40/YVTN_repeat-like_dom_sf"/>
</dbReference>
<sequence length="930" mass="99794">MKKVFLYLLILMGLLPFFLIRPVNQVTQAAPPGVPLKSPKTQPKPFDQPAEAVAFFYQKRMPANGGPSYFQRFREALAASLRQPTFSSRLDRALPGSQTRDENDPSWQSLGPGNIGGRTRALVINPTNPDHMVAGGVAGGTWLSLNAGGRWTPTGDQLANLAVCSLAMDPHNPNVILAGTGEGFFNSDSVRGAGIFKSTDGGLNWTHLGATDNADFYYVNDLVYSARENGVAYAATRTGVFRTLDGGATWEGIFSTHTDGGCLDLAIRTDLAADVLFVSVGNRTTATVYRNQDAGGSGTFQAVYSEPDMGRTSIAVAPSNQSVIYLLAANLTGAGADRFQDGLLAVFRSTDGGDSFTARHRAEAPIEGADLLLSNPLAACEGLFLSQGWYDNVVAVDPVDENILWVGGIDTFRSDDGGITWGMASHWALSRDQPNYVHADQHGFFFHPDYNGSDNQTLFITNDGGIFRTDNARAEVAVVDESAACQALGTFEVVFQNLNHQYGVTQFYHGMPYPDGTRYLGGTQDNGTLRGDDAGGANAWAQVFGGDGGYVAMHPDDPDTLYVETTGISIHKSIDGGMSFVRATSGIEDVGMFINPVLMDPNNPERLWTSGRALWRTDNAAVSWQQASTQLDESRGRVSALAAAAGNSDWVIAGTEDGFIRRTTAATIADETTVWQEGQPRAAYVSSVAFDPSNTLLVYATYATFGGPHVFMSRDAGQTWTPIDNNLPDMPVHVIAVHPSDSNRLYLGTDLGVFVSTDQGASWFREHTGYANVVTEWLTFAANDCGLMLFAFTHGRGVWRLLLEGVTLSPLRLDLSANGTAGSFNLTTFANCTWTLSTEADWITLNADLSGRGSTRVDFTVADLAAGEPSRVGVVTLSNAIETKIFTVSQQGCFQSDAFFAALPVWHTNATVLDLVALSGCAVFAKPPVD</sequence>
<feature type="region of interest" description="Disordered" evidence="1">
    <location>
        <begin position="88"/>
        <end position="113"/>
    </location>
</feature>
<evidence type="ECO:0000313" key="2">
    <source>
        <dbReference type="EMBL" id="MBO1319592.1"/>
    </source>
</evidence>
<dbReference type="PANTHER" id="PTHR43739">
    <property type="entry name" value="XYLOGLUCANASE (EUROFUNG)"/>
    <property type="match status" value="1"/>
</dbReference>
<dbReference type="Proteomes" id="UP000664417">
    <property type="component" value="Unassembled WGS sequence"/>
</dbReference>
<dbReference type="AlphaFoldDB" id="A0A8J7U3G1"/>
<evidence type="ECO:0000256" key="1">
    <source>
        <dbReference type="SAM" id="MobiDB-lite"/>
    </source>
</evidence>
<proteinExistence type="predicted"/>
<evidence type="ECO:0008006" key="4">
    <source>
        <dbReference type="Google" id="ProtNLM"/>
    </source>
</evidence>
<accession>A0A8J7U3G1</accession>
<dbReference type="EMBL" id="JAFREP010000013">
    <property type="protein sequence ID" value="MBO1319592.1"/>
    <property type="molecule type" value="Genomic_DNA"/>
</dbReference>
<gene>
    <name evidence="2" type="ORF">J3U88_14040</name>
</gene>
<keyword evidence="3" id="KW-1185">Reference proteome</keyword>
<dbReference type="RefSeq" id="WP_207859498.1">
    <property type="nucleotide sequence ID" value="NZ_JAFREP010000013.1"/>
</dbReference>
<dbReference type="CDD" id="cd14948">
    <property type="entry name" value="BACON"/>
    <property type="match status" value="1"/>
</dbReference>
<organism evidence="2 3">
    <name type="scientific">Acanthopleuribacter pedis</name>
    <dbReference type="NCBI Taxonomy" id="442870"/>
    <lineage>
        <taxon>Bacteria</taxon>
        <taxon>Pseudomonadati</taxon>
        <taxon>Acidobacteriota</taxon>
        <taxon>Holophagae</taxon>
        <taxon>Acanthopleuribacterales</taxon>
        <taxon>Acanthopleuribacteraceae</taxon>
        <taxon>Acanthopleuribacter</taxon>
    </lineage>
</organism>
<dbReference type="SUPFAM" id="SSF110296">
    <property type="entry name" value="Oligoxyloglucan reducing end-specific cellobiohydrolase"/>
    <property type="match status" value="2"/>
</dbReference>
<name>A0A8J7U3G1_9BACT</name>
<dbReference type="GO" id="GO:0010411">
    <property type="term" value="P:xyloglucan metabolic process"/>
    <property type="evidence" value="ECO:0007669"/>
    <property type="project" value="TreeGrafter"/>
</dbReference>
<dbReference type="PANTHER" id="PTHR43739:SF5">
    <property type="entry name" value="EXO-ALPHA-SIALIDASE"/>
    <property type="match status" value="1"/>
</dbReference>
<dbReference type="InterPro" id="IPR013783">
    <property type="entry name" value="Ig-like_fold"/>
</dbReference>
<comment type="caution">
    <text evidence="2">The sequence shown here is derived from an EMBL/GenBank/DDBJ whole genome shotgun (WGS) entry which is preliminary data.</text>
</comment>
<dbReference type="InterPro" id="IPR052025">
    <property type="entry name" value="Xyloglucanase_GH74"/>
</dbReference>
<reference evidence="2" key="1">
    <citation type="submission" date="2021-03" db="EMBL/GenBank/DDBJ databases">
        <authorList>
            <person name="Wang G."/>
        </authorList>
    </citation>
    <scope>NUCLEOTIDE SEQUENCE</scope>
    <source>
        <strain evidence="2">KCTC 12899</strain>
    </source>
</reference>
<dbReference type="InterPro" id="IPR024361">
    <property type="entry name" value="BACON"/>
</dbReference>
<dbReference type="Gene3D" id="2.60.40.10">
    <property type="entry name" value="Immunoglobulins"/>
    <property type="match status" value="1"/>
</dbReference>
<protein>
    <recommendedName>
        <fullName evidence="4">Glycosyl hydrolase</fullName>
    </recommendedName>
</protein>